<dbReference type="PANTHER" id="PTHR42905:SF16">
    <property type="entry name" value="CARBOXYPHOSPHONOENOLPYRUVATE PHOSPHONOMUTASE-LIKE PROTEIN (AFU_ORTHOLOGUE AFUA_5G07230)"/>
    <property type="match status" value="1"/>
</dbReference>
<dbReference type="Proteomes" id="UP001549257">
    <property type="component" value="Unassembled WGS sequence"/>
</dbReference>
<comment type="caution">
    <text evidence="1">The sequence shown here is derived from an EMBL/GenBank/DDBJ whole genome shotgun (WGS) entry which is preliminary data.</text>
</comment>
<dbReference type="CDD" id="cd00377">
    <property type="entry name" value="ICL_PEPM"/>
    <property type="match status" value="1"/>
</dbReference>
<gene>
    <name evidence="1" type="ORF">ABIE21_003388</name>
</gene>
<name>A0ABV2QTT3_9MICO</name>
<evidence type="ECO:0000313" key="2">
    <source>
        <dbReference type="Proteomes" id="UP001549257"/>
    </source>
</evidence>
<dbReference type="InterPro" id="IPR015813">
    <property type="entry name" value="Pyrv/PenolPyrv_kinase-like_dom"/>
</dbReference>
<dbReference type="PANTHER" id="PTHR42905">
    <property type="entry name" value="PHOSPHOENOLPYRUVATE CARBOXYLASE"/>
    <property type="match status" value="1"/>
</dbReference>
<keyword evidence="2" id="KW-1185">Reference proteome</keyword>
<dbReference type="InterPro" id="IPR039556">
    <property type="entry name" value="ICL/PEPM"/>
</dbReference>
<protein>
    <submittedName>
        <fullName evidence="1">2-methylisocitrate lyase-like PEP mutase family enzyme</fullName>
    </submittedName>
</protein>
<dbReference type="Gene3D" id="3.20.20.60">
    <property type="entry name" value="Phosphoenolpyruvate-binding domains"/>
    <property type="match status" value="1"/>
</dbReference>
<dbReference type="EMBL" id="JBEPSJ010000005">
    <property type="protein sequence ID" value="MET4583857.1"/>
    <property type="molecule type" value="Genomic_DNA"/>
</dbReference>
<dbReference type="InterPro" id="IPR040442">
    <property type="entry name" value="Pyrv_kinase-like_dom_sf"/>
</dbReference>
<sequence length="263" mass="26714">MTTTTAAKAELLDSLHVPGTPLIVTNVWDAVTARIVAAAPGVKALATASHAVSFAQGVPDGEGLTLDQALAAARTITGAVDLPVSVDFERGYAADATELEANIARLIEAGAAGLNLEDSTGPDAGQLRSVETATERVAAVRRAADAAGVPLVINARVDALARGGSFDDAVARANSYLAAGADVAFVLGLGTEELVRRAVAEIDGRVSVIANPTSVPLTRLADLGVSRVSFGPGPLGLVLAHLQAAATQLTALGEYPEELGFKY</sequence>
<organism evidence="1 2">
    <name type="scientific">Conyzicola nivalis</name>
    <dbReference type="NCBI Taxonomy" id="1477021"/>
    <lineage>
        <taxon>Bacteria</taxon>
        <taxon>Bacillati</taxon>
        <taxon>Actinomycetota</taxon>
        <taxon>Actinomycetes</taxon>
        <taxon>Micrococcales</taxon>
        <taxon>Microbacteriaceae</taxon>
        <taxon>Conyzicola</taxon>
    </lineage>
</organism>
<dbReference type="SUPFAM" id="SSF51621">
    <property type="entry name" value="Phosphoenolpyruvate/pyruvate domain"/>
    <property type="match status" value="1"/>
</dbReference>
<proteinExistence type="predicted"/>
<evidence type="ECO:0000313" key="1">
    <source>
        <dbReference type="EMBL" id="MET4583857.1"/>
    </source>
</evidence>
<reference evidence="1 2" key="1">
    <citation type="submission" date="2024-06" db="EMBL/GenBank/DDBJ databases">
        <title>Sorghum-associated microbial communities from plants grown in Nebraska, USA.</title>
        <authorList>
            <person name="Schachtman D."/>
        </authorList>
    </citation>
    <scope>NUCLEOTIDE SEQUENCE [LARGE SCALE GENOMIC DNA]</scope>
    <source>
        <strain evidence="1 2">2857</strain>
    </source>
</reference>
<dbReference type="Pfam" id="PF13714">
    <property type="entry name" value="PEP_mutase"/>
    <property type="match status" value="1"/>
</dbReference>
<accession>A0ABV2QTT3</accession>
<dbReference type="RefSeq" id="WP_354026025.1">
    <property type="nucleotide sequence ID" value="NZ_JBEPSJ010000005.1"/>
</dbReference>